<comment type="caution">
    <text evidence="1">The sequence shown here is derived from an EMBL/GenBank/DDBJ whole genome shotgun (WGS) entry which is preliminary data.</text>
</comment>
<dbReference type="EMBL" id="AGCK01000343">
    <property type="protein sequence ID" value="EHM37183.1"/>
    <property type="molecule type" value="Genomic_DNA"/>
</dbReference>
<gene>
    <name evidence="1" type="ORF">HMPREF0372_04319</name>
</gene>
<proteinExistence type="predicted"/>
<organism evidence="1 2">
    <name type="scientific">Flavonifractor plautii ATCC 29863</name>
    <dbReference type="NCBI Taxonomy" id="411475"/>
    <lineage>
        <taxon>Bacteria</taxon>
        <taxon>Bacillati</taxon>
        <taxon>Bacillota</taxon>
        <taxon>Clostridia</taxon>
        <taxon>Eubacteriales</taxon>
        <taxon>Oscillospiraceae</taxon>
        <taxon>Flavonifractor</taxon>
    </lineage>
</organism>
<name>G9YXQ2_FLAPL</name>
<protein>
    <submittedName>
        <fullName evidence="1">Uncharacterized protein</fullName>
    </submittedName>
</protein>
<evidence type="ECO:0000313" key="1">
    <source>
        <dbReference type="EMBL" id="EHM37183.1"/>
    </source>
</evidence>
<dbReference type="AlphaFoldDB" id="G9YXQ2"/>
<dbReference type="HOGENOM" id="CLU_2769801_0_0_9"/>
<accession>G9YXQ2</accession>
<dbReference type="Proteomes" id="UP000004459">
    <property type="component" value="Unassembled WGS sequence"/>
</dbReference>
<sequence length="69" mass="7706">MGVTRFLLIRWFYYTPIPPCCHWKFGGFCPGTAGCFKKTSEIIKNFPSGGVYTKCTISCNTVSGRETTV</sequence>
<evidence type="ECO:0000313" key="2">
    <source>
        <dbReference type="Proteomes" id="UP000004459"/>
    </source>
</evidence>
<dbReference type="PROSITE" id="PS51257">
    <property type="entry name" value="PROKAR_LIPOPROTEIN"/>
    <property type="match status" value="1"/>
</dbReference>
<reference evidence="1 2" key="1">
    <citation type="submission" date="2011-08" db="EMBL/GenBank/DDBJ databases">
        <authorList>
            <person name="Weinstock G."/>
            <person name="Sodergren E."/>
            <person name="Clifton S."/>
            <person name="Fulton L."/>
            <person name="Fulton B."/>
            <person name="Courtney L."/>
            <person name="Fronick C."/>
            <person name="Harrison M."/>
            <person name="Strong C."/>
            <person name="Farmer C."/>
            <person name="Delahaunty K."/>
            <person name="Markovic C."/>
            <person name="Hall O."/>
            <person name="Minx P."/>
            <person name="Tomlinson C."/>
            <person name="Mitreva M."/>
            <person name="Hou S."/>
            <person name="Chen J."/>
            <person name="Wollam A."/>
            <person name="Pepin K.H."/>
            <person name="Johnson M."/>
            <person name="Bhonagiri V."/>
            <person name="Zhang X."/>
            <person name="Suruliraj S."/>
            <person name="Warren W."/>
            <person name="Chinwalla A."/>
            <person name="Mardis E.R."/>
            <person name="Wilson R.K."/>
        </authorList>
    </citation>
    <scope>NUCLEOTIDE SEQUENCE [LARGE SCALE GENOMIC DNA]</scope>
    <source>
        <strain evidence="1 2">ATCC 29863</strain>
    </source>
</reference>